<dbReference type="OrthoDB" id="289390at2"/>
<evidence type="ECO:0000256" key="1">
    <source>
        <dbReference type="SAM" id="SignalP"/>
    </source>
</evidence>
<accession>A0A518B1Y0</accession>
<dbReference type="Proteomes" id="UP000317093">
    <property type="component" value="Chromosome"/>
</dbReference>
<dbReference type="RefSeq" id="WP_145257635.1">
    <property type="nucleotide sequence ID" value="NZ_CP036279.1"/>
</dbReference>
<evidence type="ECO:0000313" key="3">
    <source>
        <dbReference type="Proteomes" id="UP000317093"/>
    </source>
</evidence>
<keyword evidence="1" id="KW-0732">Signal</keyword>
<organism evidence="2 3">
    <name type="scientific">Kolteria novifilia</name>
    <dbReference type="NCBI Taxonomy" id="2527975"/>
    <lineage>
        <taxon>Bacteria</taxon>
        <taxon>Pseudomonadati</taxon>
        <taxon>Planctomycetota</taxon>
        <taxon>Planctomycetia</taxon>
        <taxon>Kolteriales</taxon>
        <taxon>Kolteriaceae</taxon>
        <taxon>Kolteria</taxon>
    </lineage>
</organism>
<dbReference type="KEGG" id="knv:Pan216_18370"/>
<keyword evidence="3" id="KW-1185">Reference proteome</keyword>
<evidence type="ECO:0000313" key="2">
    <source>
        <dbReference type="EMBL" id="QDU60984.1"/>
    </source>
</evidence>
<protein>
    <recommendedName>
        <fullName evidence="4">DUF4136 domain-containing protein</fullName>
    </recommendedName>
</protein>
<dbReference type="AlphaFoldDB" id="A0A518B1Y0"/>
<gene>
    <name evidence="2" type="ORF">Pan216_18370</name>
</gene>
<reference evidence="2 3" key="1">
    <citation type="submission" date="2019-02" db="EMBL/GenBank/DDBJ databases">
        <title>Deep-cultivation of Planctomycetes and their phenomic and genomic characterization uncovers novel biology.</title>
        <authorList>
            <person name="Wiegand S."/>
            <person name="Jogler M."/>
            <person name="Boedeker C."/>
            <person name="Pinto D."/>
            <person name="Vollmers J."/>
            <person name="Rivas-Marin E."/>
            <person name="Kohn T."/>
            <person name="Peeters S.H."/>
            <person name="Heuer A."/>
            <person name="Rast P."/>
            <person name="Oberbeckmann S."/>
            <person name="Bunk B."/>
            <person name="Jeske O."/>
            <person name="Meyerdierks A."/>
            <person name="Storesund J.E."/>
            <person name="Kallscheuer N."/>
            <person name="Luecker S."/>
            <person name="Lage O.M."/>
            <person name="Pohl T."/>
            <person name="Merkel B.J."/>
            <person name="Hornburger P."/>
            <person name="Mueller R.-W."/>
            <person name="Bruemmer F."/>
            <person name="Labrenz M."/>
            <person name="Spormann A.M."/>
            <person name="Op den Camp H."/>
            <person name="Overmann J."/>
            <person name="Amann R."/>
            <person name="Jetten M.S.M."/>
            <person name="Mascher T."/>
            <person name="Medema M.H."/>
            <person name="Devos D.P."/>
            <person name="Kaster A.-K."/>
            <person name="Ovreas L."/>
            <person name="Rohde M."/>
            <person name="Galperin M.Y."/>
            <person name="Jogler C."/>
        </authorList>
    </citation>
    <scope>NUCLEOTIDE SEQUENCE [LARGE SCALE GENOMIC DNA]</scope>
    <source>
        <strain evidence="2 3">Pan216</strain>
    </source>
</reference>
<dbReference type="EMBL" id="CP036279">
    <property type="protein sequence ID" value="QDU60984.1"/>
    <property type="molecule type" value="Genomic_DNA"/>
</dbReference>
<evidence type="ECO:0008006" key="4">
    <source>
        <dbReference type="Google" id="ProtNLM"/>
    </source>
</evidence>
<feature type="chain" id="PRO_5022006763" description="DUF4136 domain-containing protein" evidence="1">
    <location>
        <begin position="26"/>
        <end position="216"/>
    </location>
</feature>
<feature type="signal peptide" evidence="1">
    <location>
        <begin position="1"/>
        <end position="25"/>
    </location>
</feature>
<dbReference type="PROSITE" id="PS51257">
    <property type="entry name" value="PROKAR_LIPOPROTEIN"/>
    <property type="match status" value="1"/>
</dbReference>
<sequence precursor="true">MHGLGRASLILLALTAGCVSVPATFEDPTTVSCDNFDLVWETTVDVLERYFEIGYENRYDGRIETQPLSAATWFEPWRHDSIGFEQRLEASLQTIRRRAFVLIQPAPTGGFTILVEVYKELEDLPQNPTSFLGETGIITSIEPTTETLVTSAVPVAAGWISLGRDPLLEYRIIEEIHKKLGICGCTPCATPGMTPAMTPGVSVPAGTPVAVPVGTP</sequence>
<proteinExistence type="predicted"/>
<name>A0A518B1Y0_9BACT</name>